<name>A0ABR6ZCW4_9BURK</name>
<dbReference type="RefSeq" id="WP_186955119.1">
    <property type="nucleotide sequence ID" value="NZ_JACOFX010000011.1"/>
</dbReference>
<proteinExistence type="predicted"/>
<accession>A0ABR6ZCW4</accession>
<protein>
    <submittedName>
        <fullName evidence="2">Uncharacterized protein</fullName>
    </submittedName>
</protein>
<dbReference type="EMBL" id="JACOFX010000011">
    <property type="protein sequence ID" value="MBC3909592.1"/>
    <property type="molecule type" value="Genomic_DNA"/>
</dbReference>
<keyword evidence="1" id="KW-0732">Signal</keyword>
<organism evidence="2 3">
    <name type="scientific">Undibacterium umbellatum</name>
    <dbReference type="NCBI Taxonomy" id="2762300"/>
    <lineage>
        <taxon>Bacteria</taxon>
        <taxon>Pseudomonadati</taxon>
        <taxon>Pseudomonadota</taxon>
        <taxon>Betaproteobacteria</taxon>
        <taxon>Burkholderiales</taxon>
        <taxon>Oxalobacteraceae</taxon>
        <taxon>Undibacterium</taxon>
    </lineage>
</organism>
<sequence>MQTKLLLSGLLLSAFSSVLALSGCKDKPAAPSVSTAVSADDSYKVSPSPFARAAYSWCDATHLAITVKSSDETQALRNLYLDLAHPDQAQPIEFSDEQGKKPRFSVADCRDNKLLIAAESTGKYPGPHYQDDLYLMPLGKPAQLLMVAKDSPATRVSLSGKYLLASMPRTLDGNGYKLDPQCTRFASTEFKTLCWDVKDNDILALSRFVIQKYLWQDRVSVRVPGAGFKDVPNTKPAMQAEAGKPAIENAILLKDLNNKLIARLDDDPQFETYWMTSYTTNPDESMLYAACKRKGKSAFTTDFDKVCRYRLDGAVHAWEEVFSFPLSDQIKKGIQEISIDAGGNVYFSMPGSSGKEGGIWKFDVAKSRVIQIVPGEANQSDGKPSISADGKTLVFEREGALHFAYQQGEAK</sequence>
<feature type="chain" id="PRO_5047050760" evidence="1">
    <location>
        <begin position="21"/>
        <end position="411"/>
    </location>
</feature>
<comment type="caution">
    <text evidence="2">The sequence shown here is derived from an EMBL/GenBank/DDBJ whole genome shotgun (WGS) entry which is preliminary data.</text>
</comment>
<evidence type="ECO:0000256" key="1">
    <source>
        <dbReference type="SAM" id="SignalP"/>
    </source>
</evidence>
<dbReference type="PROSITE" id="PS51257">
    <property type="entry name" value="PROKAR_LIPOPROTEIN"/>
    <property type="match status" value="1"/>
</dbReference>
<feature type="signal peptide" evidence="1">
    <location>
        <begin position="1"/>
        <end position="20"/>
    </location>
</feature>
<dbReference type="SUPFAM" id="SSF82171">
    <property type="entry name" value="DPP6 N-terminal domain-like"/>
    <property type="match status" value="1"/>
</dbReference>
<reference evidence="2 3" key="1">
    <citation type="submission" date="2020-08" db="EMBL/GenBank/DDBJ databases">
        <title>Novel species isolated from subtropical streams in China.</title>
        <authorList>
            <person name="Lu H."/>
        </authorList>
    </citation>
    <scope>NUCLEOTIDE SEQUENCE [LARGE SCALE GENOMIC DNA]</scope>
    <source>
        <strain evidence="2 3">NL8W</strain>
    </source>
</reference>
<gene>
    <name evidence="2" type="ORF">H8L47_18675</name>
</gene>
<keyword evidence="3" id="KW-1185">Reference proteome</keyword>
<evidence type="ECO:0000313" key="3">
    <source>
        <dbReference type="Proteomes" id="UP000646911"/>
    </source>
</evidence>
<evidence type="ECO:0000313" key="2">
    <source>
        <dbReference type="EMBL" id="MBC3909592.1"/>
    </source>
</evidence>
<dbReference type="Proteomes" id="UP000646911">
    <property type="component" value="Unassembled WGS sequence"/>
</dbReference>